<dbReference type="CDD" id="cd00093">
    <property type="entry name" value="HTH_XRE"/>
    <property type="match status" value="1"/>
</dbReference>
<feature type="domain" description="HTH cro/C1-type" evidence="1">
    <location>
        <begin position="11"/>
        <end position="66"/>
    </location>
</feature>
<organism evidence="2">
    <name type="scientific">Vibrio sp. 1F_97</name>
    <dbReference type="NCBI Taxonomy" id="1652827"/>
    <lineage>
        <taxon>Bacteria</taxon>
        <taxon>Pseudomonadati</taxon>
        <taxon>Pseudomonadota</taxon>
        <taxon>Gammaproteobacteria</taxon>
        <taxon>Vibrionales</taxon>
        <taxon>Vibrionaceae</taxon>
        <taxon>Vibrio</taxon>
    </lineage>
</organism>
<evidence type="ECO:0000313" key="2">
    <source>
        <dbReference type="EMBL" id="AKN39683.1"/>
    </source>
</evidence>
<dbReference type="SUPFAM" id="SSF47413">
    <property type="entry name" value="lambda repressor-like DNA-binding domains"/>
    <property type="match status" value="1"/>
</dbReference>
<evidence type="ECO:0000259" key="1">
    <source>
        <dbReference type="PROSITE" id="PS50943"/>
    </source>
</evidence>
<proteinExistence type="predicted"/>
<dbReference type="InterPro" id="IPR010982">
    <property type="entry name" value="Lambda_DNA-bd_dom_sf"/>
</dbReference>
<dbReference type="Pfam" id="PF13560">
    <property type="entry name" value="HTH_31"/>
    <property type="match status" value="1"/>
</dbReference>
<dbReference type="AlphaFoldDB" id="A0A0H3ZTK8"/>
<dbReference type="InterPro" id="IPR001387">
    <property type="entry name" value="Cro/C1-type_HTH"/>
</dbReference>
<dbReference type="Gene3D" id="1.10.260.40">
    <property type="entry name" value="lambda repressor-like DNA-binding domains"/>
    <property type="match status" value="1"/>
</dbReference>
<sequence length="108" mass="12406">MKKADPIVYVLRRYRENQGISQDKMSGLTGISVSTIQRIENGRTDMKLSHYRSYLNALGMSDMDVSIALFSHEFVTEKDVAAMARQFPLKVKRVLIRFLDELSEALKH</sequence>
<dbReference type="SMART" id="SM00530">
    <property type="entry name" value="HTH_XRE"/>
    <property type="match status" value="1"/>
</dbReference>
<name>A0A0H3ZTK8_9VIBR</name>
<reference evidence="2" key="1">
    <citation type="journal article" date="2015" name="MBio">
        <title>Eco-Evolutionary Dynamics of Episomes among Ecologically Cohesive Bacterial Populations.</title>
        <authorList>
            <person name="Xue H."/>
            <person name="Cordero O.X."/>
            <person name="Camas F.M."/>
            <person name="Trimble W."/>
            <person name="Meyer F."/>
            <person name="Guglielmini J."/>
            <person name="Rocha E.P."/>
            <person name="Polz M.F."/>
        </authorList>
    </citation>
    <scope>NUCLEOTIDE SEQUENCE</scope>
    <source>
        <strain evidence="2">1F_97</strain>
    </source>
</reference>
<accession>A0A0H3ZTK8</accession>
<dbReference type="EMBL" id="KP795655">
    <property type="protein sequence ID" value="AKN39683.1"/>
    <property type="molecule type" value="Genomic_DNA"/>
</dbReference>
<dbReference type="PROSITE" id="PS50943">
    <property type="entry name" value="HTH_CROC1"/>
    <property type="match status" value="1"/>
</dbReference>
<dbReference type="GO" id="GO:0003677">
    <property type="term" value="F:DNA binding"/>
    <property type="evidence" value="ECO:0007669"/>
    <property type="project" value="InterPro"/>
</dbReference>
<protein>
    <recommendedName>
        <fullName evidence="1">HTH cro/C1-type domain-containing protein</fullName>
    </recommendedName>
</protein>